<keyword evidence="6 12" id="KW-0067">ATP-binding</keyword>
<evidence type="ECO:0000256" key="6">
    <source>
        <dbReference type="ARBA" id="ARBA00022840"/>
    </source>
</evidence>
<dbReference type="InterPro" id="IPR039421">
    <property type="entry name" value="Type_1_exporter"/>
</dbReference>
<gene>
    <name evidence="12" type="ORF">GRF63_03535</name>
</gene>
<dbReference type="EMBL" id="WUBR01000001">
    <property type="protein sequence ID" value="MWV26971.1"/>
    <property type="molecule type" value="Genomic_DNA"/>
</dbReference>
<evidence type="ECO:0000256" key="8">
    <source>
        <dbReference type="ARBA" id="ARBA00023136"/>
    </source>
</evidence>
<dbReference type="GO" id="GO:0016887">
    <property type="term" value="F:ATP hydrolysis activity"/>
    <property type="evidence" value="ECO:0007669"/>
    <property type="project" value="InterPro"/>
</dbReference>
<feature type="transmembrane region" description="Helical" evidence="9">
    <location>
        <begin position="74"/>
        <end position="99"/>
    </location>
</feature>
<evidence type="ECO:0000256" key="7">
    <source>
        <dbReference type="ARBA" id="ARBA00022989"/>
    </source>
</evidence>
<evidence type="ECO:0000259" key="11">
    <source>
        <dbReference type="PROSITE" id="PS50929"/>
    </source>
</evidence>
<dbReference type="Gene3D" id="1.20.1560.10">
    <property type="entry name" value="ABC transporter type 1, transmembrane domain"/>
    <property type="match status" value="1"/>
</dbReference>
<dbReference type="InterPro" id="IPR027417">
    <property type="entry name" value="P-loop_NTPase"/>
</dbReference>
<keyword evidence="2" id="KW-0813">Transport</keyword>
<dbReference type="GO" id="GO:0140359">
    <property type="term" value="F:ABC-type transporter activity"/>
    <property type="evidence" value="ECO:0007669"/>
    <property type="project" value="InterPro"/>
</dbReference>
<dbReference type="InterPro" id="IPR003593">
    <property type="entry name" value="AAA+_ATPase"/>
</dbReference>
<accession>A0A844X997</accession>
<reference evidence="12 13" key="1">
    <citation type="submission" date="2019-12" db="EMBL/GenBank/DDBJ databases">
        <authorList>
            <person name="Lee S.D."/>
        </authorList>
    </citation>
    <scope>NUCLEOTIDE SEQUENCE [LARGE SCALE GENOMIC DNA]</scope>
    <source>
        <strain evidence="12 13">GH3-10</strain>
    </source>
</reference>
<feature type="transmembrane region" description="Helical" evidence="9">
    <location>
        <begin position="264"/>
        <end position="283"/>
    </location>
</feature>
<evidence type="ECO:0000256" key="4">
    <source>
        <dbReference type="ARBA" id="ARBA00022692"/>
    </source>
</evidence>
<keyword evidence="3" id="KW-1003">Cell membrane</keyword>
<dbReference type="PROSITE" id="PS00211">
    <property type="entry name" value="ABC_TRANSPORTER_1"/>
    <property type="match status" value="1"/>
</dbReference>
<dbReference type="FunFam" id="3.40.50.300:FF:000299">
    <property type="entry name" value="ABC transporter ATP-binding protein/permease"/>
    <property type="match status" value="1"/>
</dbReference>
<keyword evidence="8 9" id="KW-0472">Membrane</keyword>
<evidence type="ECO:0000313" key="12">
    <source>
        <dbReference type="EMBL" id="MWV26971.1"/>
    </source>
</evidence>
<dbReference type="InterPro" id="IPR036640">
    <property type="entry name" value="ABC1_TM_sf"/>
</dbReference>
<feature type="domain" description="ABC transmembrane type-1" evidence="11">
    <location>
        <begin position="20"/>
        <end position="320"/>
    </location>
</feature>
<dbReference type="AlphaFoldDB" id="A0A844X997"/>
<feature type="domain" description="ABC transporter" evidence="10">
    <location>
        <begin position="362"/>
        <end position="600"/>
    </location>
</feature>
<dbReference type="SMART" id="SM00382">
    <property type="entry name" value="AAA"/>
    <property type="match status" value="1"/>
</dbReference>
<keyword evidence="4 9" id="KW-0812">Transmembrane</keyword>
<evidence type="ECO:0000256" key="1">
    <source>
        <dbReference type="ARBA" id="ARBA00004651"/>
    </source>
</evidence>
<proteinExistence type="predicted"/>
<dbReference type="Proteomes" id="UP000461409">
    <property type="component" value="Unassembled WGS sequence"/>
</dbReference>
<keyword evidence="5" id="KW-0547">Nucleotide-binding</keyword>
<feature type="transmembrane region" description="Helical" evidence="9">
    <location>
        <begin position="20"/>
        <end position="44"/>
    </location>
</feature>
<reference evidence="12 13" key="2">
    <citation type="submission" date="2020-02" db="EMBL/GenBank/DDBJ databases">
        <title>Erythrobacter dongmakensis sp. nov., isolated from a tidal mudflat.</title>
        <authorList>
            <person name="Kim I.S."/>
        </authorList>
    </citation>
    <scope>NUCLEOTIDE SEQUENCE [LARGE SCALE GENOMIC DNA]</scope>
    <source>
        <strain evidence="12 13">GH3-10</strain>
    </source>
</reference>
<dbReference type="Pfam" id="PF00005">
    <property type="entry name" value="ABC_tran"/>
    <property type="match status" value="1"/>
</dbReference>
<dbReference type="SUPFAM" id="SSF52540">
    <property type="entry name" value="P-loop containing nucleoside triphosphate hydrolases"/>
    <property type="match status" value="1"/>
</dbReference>
<dbReference type="GO" id="GO:0034040">
    <property type="term" value="F:ATPase-coupled lipid transmembrane transporter activity"/>
    <property type="evidence" value="ECO:0007669"/>
    <property type="project" value="TreeGrafter"/>
</dbReference>
<dbReference type="GO" id="GO:0005524">
    <property type="term" value="F:ATP binding"/>
    <property type="evidence" value="ECO:0007669"/>
    <property type="project" value="UniProtKB-KW"/>
</dbReference>
<dbReference type="PANTHER" id="PTHR24221:SF654">
    <property type="entry name" value="ATP-BINDING CASSETTE SUB-FAMILY B MEMBER 6"/>
    <property type="match status" value="1"/>
</dbReference>
<dbReference type="InterPro" id="IPR003439">
    <property type="entry name" value="ABC_transporter-like_ATP-bd"/>
</dbReference>
<dbReference type="InterPro" id="IPR011527">
    <property type="entry name" value="ABC1_TM_dom"/>
</dbReference>
<evidence type="ECO:0000256" key="2">
    <source>
        <dbReference type="ARBA" id="ARBA00022448"/>
    </source>
</evidence>
<evidence type="ECO:0000256" key="9">
    <source>
        <dbReference type="SAM" id="Phobius"/>
    </source>
</evidence>
<dbReference type="PROSITE" id="PS50893">
    <property type="entry name" value="ABC_TRANSPORTER_2"/>
    <property type="match status" value="1"/>
</dbReference>
<protein>
    <submittedName>
        <fullName evidence="12">ATP-binding cassette domain-containing protein</fullName>
    </submittedName>
</protein>
<name>A0A844X997_9SPHN</name>
<sequence length="610" mass="66529">MEKLSKAWAILTPRERRQAWVVLVVVIVSAMASAAMVASVFPFLSVLAQPNEVEKSTALSWAYGAYGFTDEYNFLIALGAASFVVIVVGNLLQIARVYVIARYTAMRTHAISLRLLSAYLAQPYEYFIDHHSSEMSAKVLDEAHRVVALFLRPILEVISAGLTIFAVFILLVIVNPTIAFVALFFIGSLYTGVFTFSRRAVARMGQERAEANHERYRNTSEALGAIKDIKLLGCEGEFLGRFSAASHRMAVTQSTVSVLGQTPLYVIQTVGLGGVIALCLVMINREAYMSGTALTNLVPVLGVFAFGAQRLMPELSRAYQNLTQINYGGPALNLVYNDVVKMPPPEHPGVAAKDGFDFDAPLRVERVTYHYPSAERPSLRDINIDISAGQRIGIVGATGAGKTTLVDIVLGLLQPTHGTLSVGDKPIGPGDIRQWQRNVGYVPQEIFLTDASVAENIAFGVPKEQIDLDRVRHVSQIAKIDAFVMSDLPSGYETSIGEKGVRLSGGQRQRLGIARALYRDPHLIVFDEATSALDNLTEKEVMSAIDALPGDKAVVLIAHRLSTVERCDKIALLDAGRIVGYASWAELLVQSDAFKRMVEATSSRLEVDLS</sequence>
<comment type="caution">
    <text evidence="12">The sequence shown here is derived from an EMBL/GenBank/DDBJ whole genome shotgun (WGS) entry which is preliminary data.</text>
</comment>
<dbReference type="Pfam" id="PF00664">
    <property type="entry name" value="ABC_membrane"/>
    <property type="match status" value="1"/>
</dbReference>
<organism evidence="12 13">
    <name type="scientific">Aurantiacibacter rhizosphaerae</name>
    <dbReference type="NCBI Taxonomy" id="2691582"/>
    <lineage>
        <taxon>Bacteria</taxon>
        <taxon>Pseudomonadati</taxon>
        <taxon>Pseudomonadota</taxon>
        <taxon>Alphaproteobacteria</taxon>
        <taxon>Sphingomonadales</taxon>
        <taxon>Erythrobacteraceae</taxon>
        <taxon>Aurantiacibacter</taxon>
    </lineage>
</organism>
<dbReference type="InterPro" id="IPR017871">
    <property type="entry name" value="ABC_transporter-like_CS"/>
</dbReference>
<evidence type="ECO:0000256" key="5">
    <source>
        <dbReference type="ARBA" id="ARBA00022741"/>
    </source>
</evidence>
<dbReference type="PROSITE" id="PS50929">
    <property type="entry name" value="ABC_TM1F"/>
    <property type="match status" value="1"/>
</dbReference>
<comment type="subcellular location">
    <subcellularLocation>
        <location evidence="1">Cell membrane</location>
        <topology evidence="1">Multi-pass membrane protein</topology>
    </subcellularLocation>
</comment>
<evidence type="ECO:0000256" key="3">
    <source>
        <dbReference type="ARBA" id="ARBA00022475"/>
    </source>
</evidence>
<dbReference type="PANTHER" id="PTHR24221">
    <property type="entry name" value="ATP-BINDING CASSETTE SUB-FAMILY B"/>
    <property type="match status" value="1"/>
</dbReference>
<dbReference type="SUPFAM" id="SSF90123">
    <property type="entry name" value="ABC transporter transmembrane region"/>
    <property type="match status" value="1"/>
</dbReference>
<keyword evidence="13" id="KW-1185">Reference proteome</keyword>
<evidence type="ECO:0000259" key="10">
    <source>
        <dbReference type="PROSITE" id="PS50893"/>
    </source>
</evidence>
<feature type="transmembrane region" description="Helical" evidence="9">
    <location>
        <begin position="289"/>
        <end position="308"/>
    </location>
</feature>
<dbReference type="GO" id="GO:0005886">
    <property type="term" value="C:plasma membrane"/>
    <property type="evidence" value="ECO:0007669"/>
    <property type="project" value="UniProtKB-SubCell"/>
</dbReference>
<keyword evidence="7 9" id="KW-1133">Transmembrane helix</keyword>
<dbReference type="Gene3D" id="3.40.50.300">
    <property type="entry name" value="P-loop containing nucleotide triphosphate hydrolases"/>
    <property type="match status" value="1"/>
</dbReference>
<evidence type="ECO:0000313" key="13">
    <source>
        <dbReference type="Proteomes" id="UP000461409"/>
    </source>
</evidence>